<gene>
    <name evidence="2" type="ORF">SDC9_191871</name>
</gene>
<dbReference type="SUPFAM" id="SSF69118">
    <property type="entry name" value="AhpD-like"/>
    <property type="match status" value="1"/>
</dbReference>
<dbReference type="InterPro" id="IPR004675">
    <property type="entry name" value="AhpD_core"/>
</dbReference>
<comment type="caution">
    <text evidence="2">The sequence shown here is derived from an EMBL/GenBank/DDBJ whole genome shotgun (WGS) entry which is preliminary data.</text>
</comment>
<dbReference type="PANTHER" id="PTHR33930:SF2">
    <property type="entry name" value="BLR3452 PROTEIN"/>
    <property type="match status" value="1"/>
</dbReference>
<evidence type="ECO:0000313" key="2">
    <source>
        <dbReference type="EMBL" id="MPN44309.1"/>
    </source>
</evidence>
<dbReference type="Pfam" id="PF02627">
    <property type="entry name" value="CMD"/>
    <property type="match status" value="1"/>
</dbReference>
<evidence type="ECO:0000259" key="1">
    <source>
        <dbReference type="Pfam" id="PF02627"/>
    </source>
</evidence>
<dbReference type="PANTHER" id="PTHR33930">
    <property type="entry name" value="ALKYL HYDROPEROXIDE REDUCTASE AHPD"/>
    <property type="match status" value="1"/>
</dbReference>
<reference evidence="2" key="1">
    <citation type="submission" date="2019-08" db="EMBL/GenBank/DDBJ databases">
        <authorList>
            <person name="Kucharzyk K."/>
            <person name="Murdoch R.W."/>
            <person name="Higgins S."/>
            <person name="Loffler F."/>
        </authorList>
    </citation>
    <scope>NUCLEOTIDE SEQUENCE</scope>
</reference>
<dbReference type="AlphaFoldDB" id="A0A645I1K6"/>
<dbReference type="InterPro" id="IPR029032">
    <property type="entry name" value="AhpD-like"/>
</dbReference>
<proteinExistence type="predicted"/>
<organism evidence="2">
    <name type="scientific">bioreactor metagenome</name>
    <dbReference type="NCBI Taxonomy" id="1076179"/>
    <lineage>
        <taxon>unclassified sequences</taxon>
        <taxon>metagenomes</taxon>
        <taxon>ecological metagenomes</taxon>
    </lineage>
</organism>
<feature type="domain" description="Carboxymuconolactone decarboxylase-like" evidence="1">
    <location>
        <begin position="39"/>
        <end position="116"/>
    </location>
</feature>
<protein>
    <recommendedName>
        <fullName evidence="1">Carboxymuconolactone decarboxylase-like domain-containing protein</fullName>
    </recommendedName>
</protein>
<dbReference type="GO" id="GO:0051920">
    <property type="term" value="F:peroxiredoxin activity"/>
    <property type="evidence" value="ECO:0007669"/>
    <property type="project" value="InterPro"/>
</dbReference>
<dbReference type="EMBL" id="VSSQ01103332">
    <property type="protein sequence ID" value="MPN44309.1"/>
    <property type="molecule type" value="Genomic_DNA"/>
</dbReference>
<dbReference type="Gene3D" id="1.20.1290.10">
    <property type="entry name" value="AhpD-like"/>
    <property type="match status" value="1"/>
</dbReference>
<accession>A0A645I1K6</accession>
<name>A0A645I1K6_9ZZZZ</name>
<dbReference type="InterPro" id="IPR003779">
    <property type="entry name" value="CMD-like"/>
</dbReference>
<dbReference type="NCBIfam" id="TIGR00778">
    <property type="entry name" value="ahpD_dom"/>
    <property type="match status" value="1"/>
</dbReference>
<sequence>MIFFDSSNSSYQLVCSEGENLTDKAEMNNRMGEMAEQLPGVMKALMGLHSEVIKDGALSARTKELMMVGIAVALRCEPCLWKHVPEAVNLGATREEVMEAVSTAIVMAGGPAAAYGSLVVLKILEELNV</sequence>